<protein>
    <recommendedName>
        <fullName evidence="4">DUF4377 domain-containing protein</fullName>
    </recommendedName>
</protein>
<evidence type="ECO:0000313" key="2">
    <source>
        <dbReference type="EMBL" id="OQP56194.1"/>
    </source>
</evidence>
<comment type="caution">
    <text evidence="2">The sequence shown here is derived from an EMBL/GenBank/DDBJ whole genome shotgun (WGS) entry which is preliminary data.</text>
</comment>
<sequence>MKKCFISVIAAGILFVSLIQLAGCDKKDDGFTSDAVTDYMQLQPGKYILYRLDSMRFTNFGQKDTIISYQAKDIVEEAYTDGMNRSGWRIVRYLRDFNSTNDNDWRPMMTYSVIPSGNSIELSENNFRYIKLTTPVRDGRSWRGNGYLPNNPYQDLYEFSNDEDIQEWDYTYQDVHTPLTFNNKTYDTTISVLQIADSANLPIQANVPASKTYWIEKYAKGVGLVYKEVEIWEYQPPTSVSGYRHGYGLKLTIIDHN</sequence>
<evidence type="ECO:0000313" key="3">
    <source>
        <dbReference type="Proteomes" id="UP000192276"/>
    </source>
</evidence>
<evidence type="ECO:0008006" key="4">
    <source>
        <dbReference type="Google" id="ProtNLM"/>
    </source>
</evidence>
<reference evidence="3" key="1">
    <citation type="submission" date="2016-04" db="EMBL/GenBank/DDBJ databases">
        <authorList>
            <person name="Chen L."/>
            <person name="Zhuang W."/>
            <person name="Wang G."/>
        </authorList>
    </citation>
    <scope>NUCLEOTIDE SEQUENCE [LARGE SCALE GENOMIC DNA]</scope>
    <source>
        <strain evidence="3">208</strain>
    </source>
</reference>
<accession>A0A1V9FCU4</accession>
<feature type="chain" id="PRO_5012867763" description="DUF4377 domain-containing protein" evidence="1">
    <location>
        <begin position="23"/>
        <end position="257"/>
    </location>
</feature>
<dbReference type="AlphaFoldDB" id="A0A1V9FCU4"/>
<gene>
    <name evidence="2" type="ORF">A4R26_26520</name>
</gene>
<dbReference type="Proteomes" id="UP000192276">
    <property type="component" value="Unassembled WGS sequence"/>
</dbReference>
<keyword evidence="3" id="KW-1185">Reference proteome</keyword>
<feature type="signal peptide" evidence="1">
    <location>
        <begin position="1"/>
        <end position="22"/>
    </location>
</feature>
<keyword evidence="1" id="KW-0732">Signal</keyword>
<name>A0A1V9FCU4_9BACT</name>
<dbReference type="EMBL" id="LWBP01000203">
    <property type="protein sequence ID" value="OQP56194.1"/>
    <property type="molecule type" value="Genomic_DNA"/>
</dbReference>
<dbReference type="RefSeq" id="WP_081169069.1">
    <property type="nucleotide sequence ID" value="NZ_LWBP01000203.1"/>
</dbReference>
<dbReference type="OrthoDB" id="668891at2"/>
<proteinExistence type="predicted"/>
<dbReference type="STRING" id="550983.A4R26_26520"/>
<organism evidence="2 3">
    <name type="scientific">Niastella populi</name>
    <dbReference type="NCBI Taxonomy" id="550983"/>
    <lineage>
        <taxon>Bacteria</taxon>
        <taxon>Pseudomonadati</taxon>
        <taxon>Bacteroidota</taxon>
        <taxon>Chitinophagia</taxon>
        <taxon>Chitinophagales</taxon>
        <taxon>Chitinophagaceae</taxon>
        <taxon>Niastella</taxon>
    </lineage>
</organism>
<evidence type="ECO:0000256" key="1">
    <source>
        <dbReference type="SAM" id="SignalP"/>
    </source>
</evidence>